<proteinExistence type="predicted"/>
<feature type="compositionally biased region" description="Basic residues" evidence="1">
    <location>
        <begin position="239"/>
        <end position="251"/>
    </location>
</feature>
<accession>A0ABN9PUS6</accession>
<keyword evidence="3" id="KW-1185">Reference proteome</keyword>
<comment type="caution">
    <text evidence="2">The sequence shown here is derived from an EMBL/GenBank/DDBJ whole genome shotgun (WGS) entry which is preliminary data.</text>
</comment>
<feature type="region of interest" description="Disordered" evidence="1">
    <location>
        <begin position="206"/>
        <end position="251"/>
    </location>
</feature>
<sequence>MLVAWPGIRTSLFDVAAPESITNFGALGAADSPMTSTIEVERPAWDPGRAAATECLRCFSCRTCSTPWPLRVPFMFCSAAVVDDSVADQPSDDHLRLSRLAIRLLHTPLPADGPQAAYLFQELDCNVPSVVQAALEVRRQRPGVVLFTVGVDNGRLGLPIASGYGAAPYLLEQLRDAGLDVAEVELADFDHSGQINTLNESEAVRTELGAPRGGGSAGLRRGRLPGGVQQEGGRDRVPPARHPRGRCRPRV</sequence>
<evidence type="ECO:0000313" key="2">
    <source>
        <dbReference type="EMBL" id="CAK0794284.1"/>
    </source>
</evidence>
<reference evidence="2" key="1">
    <citation type="submission" date="2023-10" db="EMBL/GenBank/DDBJ databases">
        <authorList>
            <person name="Chen Y."/>
            <person name="Shah S."/>
            <person name="Dougan E. K."/>
            <person name="Thang M."/>
            <person name="Chan C."/>
        </authorList>
    </citation>
    <scope>NUCLEOTIDE SEQUENCE [LARGE SCALE GENOMIC DNA]</scope>
</reference>
<evidence type="ECO:0000256" key="1">
    <source>
        <dbReference type="SAM" id="MobiDB-lite"/>
    </source>
</evidence>
<dbReference type="EMBL" id="CAUYUJ010001114">
    <property type="protein sequence ID" value="CAK0794284.1"/>
    <property type="molecule type" value="Genomic_DNA"/>
</dbReference>
<gene>
    <name evidence="2" type="ORF">PCOR1329_LOCUS4344</name>
</gene>
<protein>
    <submittedName>
        <fullName evidence="2">Uncharacterized protein</fullName>
    </submittedName>
</protein>
<evidence type="ECO:0000313" key="3">
    <source>
        <dbReference type="Proteomes" id="UP001189429"/>
    </source>
</evidence>
<name>A0ABN9PUS6_9DINO</name>
<organism evidence="2 3">
    <name type="scientific">Prorocentrum cordatum</name>
    <dbReference type="NCBI Taxonomy" id="2364126"/>
    <lineage>
        <taxon>Eukaryota</taxon>
        <taxon>Sar</taxon>
        <taxon>Alveolata</taxon>
        <taxon>Dinophyceae</taxon>
        <taxon>Prorocentrales</taxon>
        <taxon>Prorocentraceae</taxon>
        <taxon>Prorocentrum</taxon>
    </lineage>
</organism>
<dbReference type="Proteomes" id="UP001189429">
    <property type="component" value="Unassembled WGS sequence"/>
</dbReference>